<dbReference type="PANTHER" id="PTHR30006:SF2">
    <property type="entry name" value="ABC TRANSPORTER SUBSTRATE-BINDING PROTEIN"/>
    <property type="match status" value="1"/>
</dbReference>
<protein>
    <submittedName>
        <fullName evidence="3">Spermidine/putrescine-binding periplasmic protein</fullName>
    </submittedName>
</protein>
<accession>A0A1X6YEY8</accession>
<evidence type="ECO:0000256" key="2">
    <source>
        <dbReference type="SAM" id="SignalP"/>
    </source>
</evidence>
<proteinExistence type="predicted"/>
<dbReference type="AlphaFoldDB" id="A0A1X6YEY8"/>
<dbReference type="InterPro" id="IPR006059">
    <property type="entry name" value="SBP"/>
</dbReference>
<dbReference type="GO" id="GO:0030288">
    <property type="term" value="C:outer membrane-bounded periplasmic space"/>
    <property type="evidence" value="ECO:0007669"/>
    <property type="project" value="TreeGrafter"/>
</dbReference>
<dbReference type="EMBL" id="FWFN01000001">
    <property type="protein sequence ID" value="SLN19340.1"/>
    <property type="molecule type" value="Genomic_DNA"/>
</dbReference>
<dbReference type="GO" id="GO:0030975">
    <property type="term" value="F:thiamine binding"/>
    <property type="evidence" value="ECO:0007669"/>
    <property type="project" value="TreeGrafter"/>
</dbReference>
<dbReference type="InterPro" id="IPR006311">
    <property type="entry name" value="TAT_signal"/>
</dbReference>
<dbReference type="PANTHER" id="PTHR30006">
    <property type="entry name" value="THIAMINE-BINDING PERIPLASMIC PROTEIN-RELATED"/>
    <property type="match status" value="1"/>
</dbReference>
<dbReference type="Gene3D" id="3.40.190.10">
    <property type="entry name" value="Periplasmic binding protein-like II"/>
    <property type="match status" value="2"/>
</dbReference>
<gene>
    <name evidence="3" type="primary">potD_1</name>
    <name evidence="3" type="ORF">PSM7751_00619</name>
</gene>
<dbReference type="GO" id="GO:0030976">
    <property type="term" value="F:thiamine pyrophosphate binding"/>
    <property type="evidence" value="ECO:0007669"/>
    <property type="project" value="TreeGrafter"/>
</dbReference>
<organism evidence="3 4">
    <name type="scientific">Pseudooceanicola marinus</name>
    <dbReference type="NCBI Taxonomy" id="396013"/>
    <lineage>
        <taxon>Bacteria</taxon>
        <taxon>Pseudomonadati</taxon>
        <taxon>Pseudomonadota</taxon>
        <taxon>Alphaproteobacteria</taxon>
        <taxon>Rhodobacterales</taxon>
        <taxon>Paracoccaceae</taxon>
        <taxon>Pseudooceanicola</taxon>
    </lineage>
</organism>
<feature type="chain" id="PRO_5012146113" evidence="2">
    <location>
        <begin position="32"/>
        <end position="350"/>
    </location>
</feature>
<keyword evidence="1 2" id="KW-0732">Signal</keyword>
<dbReference type="RefSeq" id="WP_198431929.1">
    <property type="nucleotide sequence ID" value="NZ_FWFN01000001.1"/>
</dbReference>
<dbReference type="InterPro" id="IPR019546">
    <property type="entry name" value="TAT_signal_bac_arc"/>
</dbReference>
<reference evidence="4" key="1">
    <citation type="submission" date="2017-03" db="EMBL/GenBank/DDBJ databases">
        <authorList>
            <person name="Rodrigo-Torres L."/>
            <person name="Arahal R.D."/>
            <person name="Lucena T."/>
        </authorList>
    </citation>
    <scope>NUCLEOTIDE SEQUENCE [LARGE SCALE GENOMIC DNA]</scope>
    <source>
        <strain evidence="4">CECT 7751</strain>
    </source>
</reference>
<evidence type="ECO:0000313" key="3">
    <source>
        <dbReference type="EMBL" id="SLN19340.1"/>
    </source>
</evidence>
<sequence>MSNRMLPSRRAFLAGSSAAAVVAGLSGPALAQDKGQVIASVFGGDYGDILRRTVDEGIMAPEGYEVIQDISSTEARQTKLRTERRRRNASFDVAVLADLDMFPMAQIGALTEIDEASVPRLSAVLPALRKPYAIPQIYSYIAILYNPEKVDTPPTSFADLWDPKYKGKVGVSDALHVATSAVASLVAGGSMSDFAPGRDKLLELKNDQDVKILPSNEAIAAAFDSGDIWITVNYVSRAYSWKKSGLNIERAVASEGAIPIAFEMAVPTNAPNPEGAIAYLNAALDPSAQTGFAEMMGYLPTVTDAVLDPELEAAIGLPVEDRDRLLSLDEAYLMEHQAEILDFWNREFKG</sequence>
<evidence type="ECO:0000313" key="4">
    <source>
        <dbReference type="Proteomes" id="UP000193963"/>
    </source>
</evidence>
<feature type="signal peptide" evidence="2">
    <location>
        <begin position="1"/>
        <end position="31"/>
    </location>
</feature>
<dbReference type="NCBIfam" id="TIGR01409">
    <property type="entry name" value="TAT_signal_seq"/>
    <property type="match status" value="1"/>
</dbReference>
<dbReference type="PROSITE" id="PS51318">
    <property type="entry name" value="TAT"/>
    <property type="match status" value="1"/>
</dbReference>
<evidence type="ECO:0000256" key="1">
    <source>
        <dbReference type="ARBA" id="ARBA00022729"/>
    </source>
</evidence>
<dbReference type="Proteomes" id="UP000193963">
    <property type="component" value="Unassembled WGS sequence"/>
</dbReference>
<dbReference type="GO" id="GO:0015888">
    <property type="term" value="P:thiamine transport"/>
    <property type="evidence" value="ECO:0007669"/>
    <property type="project" value="TreeGrafter"/>
</dbReference>
<dbReference type="Pfam" id="PF13416">
    <property type="entry name" value="SBP_bac_8"/>
    <property type="match status" value="1"/>
</dbReference>
<dbReference type="SUPFAM" id="SSF53850">
    <property type="entry name" value="Periplasmic binding protein-like II"/>
    <property type="match status" value="1"/>
</dbReference>
<keyword evidence="4" id="KW-1185">Reference proteome</keyword>
<name>A0A1X6YEY8_9RHOB</name>